<keyword evidence="2" id="KW-1185">Reference proteome</keyword>
<name>A0ABN7W082_GIGMA</name>
<reference evidence="1 2" key="1">
    <citation type="submission" date="2021-06" db="EMBL/GenBank/DDBJ databases">
        <authorList>
            <person name="Kallberg Y."/>
            <person name="Tangrot J."/>
            <person name="Rosling A."/>
        </authorList>
    </citation>
    <scope>NUCLEOTIDE SEQUENCE [LARGE SCALE GENOMIC DNA]</scope>
    <source>
        <strain evidence="1 2">120-4 pot B 10/14</strain>
    </source>
</reference>
<protein>
    <submittedName>
        <fullName evidence="1">24811_t:CDS:1</fullName>
    </submittedName>
</protein>
<evidence type="ECO:0000313" key="1">
    <source>
        <dbReference type="EMBL" id="CAG8810169.1"/>
    </source>
</evidence>
<comment type="caution">
    <text evidence="1">The sequence shown here is derived from an EMBL/GenBank/DDBJ whole genome shotgun (WGS) entry which is preliminary data.</text>
</comment>
<dbReference type="Proteomes" id="UP000789901">
    <property type="component" value="Unassembled WGS sequence"/>
</dbReference>
<feature type="non-terminal residue" evidence="1">
    <location>
        <position position="1"/>
    </location>
</feature>
<accession>A0ABN7W082</accession>
<evidence type="ECO:0000313" key="2">
    <source>
        <dbReference type="Proteomes" id="UP000789901"/>
    </source>
</evidence>
<organism evidence="1 2">
    <name type="scientific">Gigaspora margarita</name>
    <dbReference type="NCBI Taxonomy" id="4874"/>
    <lineage>
        <taxon>Eukaryota</taxon>
        <taxon>Fungi</taxon>
        <taxon>Fungi incertae sedis</taxon>
        <taxon>Mucoromycota</taxon>
        <taxon>Glomeromycotina</taxon>
        <taxon>Glomeromycetes</taxon>
        <taxon>Diversisporales</taxon>
        <taxon>Gigasporaceae</taxon>
        <taxon>Gigaspora</taxon>
    </lineage>
</organism>
<gene>
    <name evidence="1" type="ORF">GMARGA_LOCUS25044</name>
</gene>
<sequence length="100" mass="11370">YFSEELSFYASLQPGLFLQDQEFIAVNNTSNNNFNEATEQSNSDQATHVKSSSIIVSKWNQLKGESQKDLVVESKNYLVLVKKKKILILILSFPKKEKIG</sequence>
<proteinExistence type="predicted"/>
<dbReference type="EMBL" id="CAJVQB010027225">
    <property type="protein sequence ID" value="CAG8810169.1"/>
    <property type="molecule type" value="Genomic_DNA"/>
</dbReference>